<dbReference type="PANTHER" id="PTHR31836">
    <property type="match status" value="1"/>
</dbReference>
<dbReference type="SUPFAM" id="SSF50685">
    <property type="entry name" value="Barwin-like endoglucanases"/>
    <property type="match status" value="1"/>
</dbReference>
<dbReference type="PANTHER" id="PTHR31836:SF28">
    <property type="entry name" value="SRCR DOMAIN-CONTAINING PROTEIN-RELATED"/>
    <property type="match status" value="1"/>
</dbReference>
<dbReference type="EMBL" id="LN483157">
    <property type="protein sequence ID" value="CED83719.1"/>
    <property type="molecule type" value="Genomic_DNA"/>
</dbReference>
<protein>
    <submittedName>
        <fullName evidence="3">RlpA-like double-psi beta-barrel domain</fullName>
    </submittedName>
</protein>
<organism evidence="3">
    <name type="scientific">Phaffia rhodozyma</name>
    <name type="common">Yeast</name>
    <name type="synonym">Xanthophyllomyces dendrorhous</name>
    <dbReference type="NCBI Taxonomy" id="264483"/>
    <lineage>
        <taxon>Eukaryota</taxon>
        <taxon>Fungi</taxon>
        <taxon>Dikarya</taxon>
        <taxon>Basidiomycota</taxon>
        <taxon>Agaricomycotina</taxon>
        <taxon>Tremellomycetes</taxon>
        <taxon>Cystofilobasidiales</taxon>
        <taxon>Mrakiaceae</taxon>
        <taxon>Phaffia</taxon>
    </lineage>
</organism>
<evidence type="ECO:0000313" key="3">
    <source>
        <dbReference type="EMBL" id="CED83719.1"/>
    </source>
</evidence>
<sequence>MLFSTVLSAALALPLLALAAPVDVEKRGGSRFTYYDTSVGLGACGNWNANSAYTVALNSADYAAWGGGYPSAVCGKKIWVKYGGKTVSASIQDECPSCSKGQLDLSEGLFGSLADKDLGVIYGTWGYQSTKKTKSRAIRRDGEAEVEAEEDVEYDGEDFLTFEQALAEASA</sequence>
<dbReference type="InterPro" id="IPR036908">
    <property type="entry name" value="RlpA-like_sf"/>
</dbReference>
<evidence type="ECO:0000256" key="1">
    <source>
        <dbReference type="ARBA" id="ARBA00022729"/>
    </source>
</evidence>
<reference evidence="3" key="1">
    <citation type="submission" date="2014-08" db="EMBL/GenBank/DDBJ databases">
        <authorList>
            <person name="Sharma Rahul"/>
            <person name="Thines Marco"/>
        </authorList>
    </citation>
    <scope>NUCLEOTIDE SEQUENCE</scope>
</reference>
<feature type="chain" id="PRO_5002522131" evidence="2">
    <location>
        <begin position="20"/>
        <end position="171"/>
    </location>
</feature>
<feature type="signal peptide" evidence="2">
    <location>
        <begin position="1"/>
        <end position="19"/>
    </location>
</feature>
<dbReference type="AlphaFoldDB" id="A0A0F7SSV4"/>
<dbReference type="Gene3D" id="2.40.40.10">
    <property type="entry name" value="RlpA-like domain"/>
    <property type="match status" value="1"/>
</dbReference>
<evidence type="ECO:0000256" key="2">
    <source>
        <dbReference type="SAM" id="SignalP"/>
    </source>
</evidence>
<keyword evidence="1 2" id="KW-0732">Signal</keyword>
<name>A0A0F7SSV4_PHARH</name>
<accession>A0A0F7SSV4</accession>
<proteinExistence type="predicted"/>
<dbReference type="InterPro" id="IPR051477">
    <property type="entry name" value="Expansin_CellWall"/>
</dbReference>
<dbReference type="CDD" id="cd22191">
    <property type="entry name" value="DPBB_RlpA_EXP_N-like"/>
    <property type="match status" value="1"/>
</dbReference>